<comment type="subcellular location">
    <subcellularLocation>
        <location evidence="1">Nucleus</location>
    </subcellularLocation>
</comment>
<keyword evidence="2" id="KW-0479">Metal-binding</keyword>
<name>I1IP28_BRADI</name>
<feature type="compositionally biased region" description="Acidic residues" evidence="11">
    <location>
        <begin position="114"/>
        <end position="130"/>
    </location>
</feature>
<dbReference type="GO" id="GO:0008270">
    <property type="term" value="F:zinc ion binding"/>
    <property type="evidence" value="ECO:0007669"/>
    <property type="project" value="UniProtKB-KW"/>
</dbReference>
<comment type="similarity">
    <text evidence="9">Belongs to the WIP C2H2-type zinc-finger protein family.</text>
</comment>
<reference evidence="13 14" key="1">
    <citation type="journal article" date="2010" name="Nature">
        <title>Genome sequencing and analysis of the model grass Brachypodium distachyon.</title>
        <authorList>
            <consortium name="International Brachypodium Initiative"/>
        </authorList>
    </citation>
    <scope>NUCLEOTIDE SEQUENCE [LARGE SCALE GENOMIC DNA]</scope>
    <source>
        <strain evidence="13 14">Bd21</strain>
    </source>
</reference>
<protein>
    <recommendedName>
        <fullName evidence="12">C2H2-type domain-containing protein</fullName>
    </recommendedName>
</protein>
<proteinExistence type="inferred from homology"/>
<accession>I1IP28</accession>
<keyword evidence="3" id="KW-0677">Repeat</keyword>
<evidence type="ECO:0000313" key="14">
    <source>
        <dbReference type="EnsemblPlants" id="KQJ89685"/>
    </source>
</evidence>
<dbReference type="Proteomes" id="UP000008810">
    <property type="component" value="Chromosome 4"/>
</dbReference>
<evidence type="ECO:0000256" key="10">
    <source>
        <dbReference type="PROSITE-ProRule" id="PRU00042"/>
    </source>
</evidence>
<evidence type="ECO:0000256" key="1">
    <source>
        <dbReference type="ARBA" id="ARBA00004123"/>
    </source>
</evidence>
<evidence type="ECO:0000256" key="9">
    <source>
        <dbReference type="ARBA" id="ARBA00023452"/>
    </source>
</evidence>
<keyword evidence="15" id="KW-1185">Reference proteome</keyword>
<evidence type="ECO:0000256" key="4">
    <source>
        <dbReference type="ARBA" id="ARBA00022771"/>
    </source>
</evidence>
<dbReference type="GO" id="GO:0003700">
    <property type="term" value="F:DNA-binding transcription factor activity"/>
    <property type="evidence" value="ECO:0007669"/>
    <property type="project" value="InterPro"/>
</dbReference>
<evidence type="ECO:0000256" key="8">
    <source>
        <dbReference type="ARBA" id="ARBA00023242"/>
    </source>
</evidence>
<dbReference type="Gene3D" id="3.30.160.60">
    <property type="entry name" value="Classic Zinc Finger"/>
    <property type="match status" value="2"/>
</dbReference>
<dbReference type="EMBL" id="CM000883">
    <property type="protein sequence ID" value="KQJ89685.1"/>
    <property type="molecule type" value="Genomic_DNA"/>
</dbReference>
<evidence type="ECO:0000256" key="2">
    <source>
        <dbReference type="ARBA" id="ARBA00022723"/>
    </source>
</evidence>
<dbReference type="eggNOG" id="KOG1721">
    <property type="taxonomic scope" value="Eukaryota"/>
</dbReference>
<organism evidence="13">
    <name type="scientific">Brachypodium distachyon</name>
    <name type="common">Purple false brome</name>
    <name type="synonym">Trachynia distachya</name>
    <dbReference type="NCBI Taxonomy" id="15368"/>
    <lineage>
        <taxon>Eukaryota</taxon>
        <taxon>Viridiplantae</taxon>
        <taxon>Streptophyta</taxon>
        <taxon>Embryophyta</taxon>
        <taxon>Tracheophyta</taxon>
        <taxon>Spermatophyta</taxon>
        <taxon>Magnoliopsida</taxon>
        <taxon>Liliopsida</taxon>
        <taxon>Poales</taxon>
        <taxon>Poaceae</taxon>
        <taxon>BOP clade</taxon>
        <taxon>Pooideae</taxon>
        <taxon>Stipodae</taxon>
        <taxon>Brachypodieae</taxon>
        <taxon>Brachypodium</taxon>
    </lineage>
</organism>
<evidence type="ECO:0000256" key="5">
    <source>
        <dbReference type="ARBA" id="ARBA00022833"/>
    </source>
</evidence>
<evidence type="ECO:0000313" key="15">
    <source>
        <dbReference type="Proteomes" id="UP000008810"/>
    </source>
</evidence>
<dbReference type="FunCoup" id="I1IP28">
    <property type="interactions" value="252"/>
</dbReference>
<dbReference type="EnsemblPlants" id="KQJ89685">
    <property type="protein sequence ID" value="KQJ89685"/>
    <property type="gene ID" value="BRADI_4g27170v3"/>
</dbReference>
<dbReference type="OrthoDB" id="6077919at2759"/>
<feature type="region of interest" description="Disordered" evidence="11">
    <location>
        <begin position="105"/>
        <end position="130"/>
    </location>
</feature>
<dbReference type="GO" id="GO:0010468">
    <property type="term" value="P:regulation of gene expression"/>
    <property type="evidence" value="ECO:0000318"/>
    <property type="project" value="GO_Central"/>
</dbReference>
<dbReference type="PROSITE" id="PS50157">
    <property type="entry name" value="ZINC_FINGER_C2H2_2"/>
    <property type="match status" value="2"/>
</dbReference>
<sequence length="314" mass="35263">MANPYAFLRRPHIDPFFPFQRSLVSSPSSPTKQALPLLSLLPAASSHDHNKTLSSCGYAGDHRQHKKEDDQDMNISLQIGPPSPNCALNLVNSCAIDAPVAASQDQCSGGDQKVEEEEEELEDDDGGDGSDDLCLEYLAVGKLTKGKYWIPTVTQILIGPTHFTCPVCCKTFSRYNNLQMHMWGHGVQYRRGPESLRGTQPAAMLRLPCFCCAPGCRSHVDHPRARPLKDFRTLQTHYKRRHCGKPFLCRKCGKPLAVRGDWRTHEKNCGRRWHCACGSDFKHKRSLKDHIRAFGHDLHVERPPACYNRPSSPP</sequence>
<keyword evidence="7" id="KW-0804">Transcription</keyword>
<evidence type="ECO:0000256" key="6">
    <source>
        <dbReference type="ARBA" id="ARBA00023015"/>
    </source>
</evidence>
<dbReference type="InterPro" id="IPR043584">
    <property type="entry name" value="WIP1/2/3/4/5/6"/>
</dbReference>
<evidence type="ECO:0000256" key="3">
    <source>
        <dbReference type="ARBA" id="ARBA00022737"/>
    </source>
</evidence>
<dbReference type="InterPro" id="IPR036236">
    <property type="entry name" value="Znf_C2H2_sf"/>
</dbReference>
<evidence type="ECO:0000313" key="13">
    <source>
        <dbReference type="EMBL" id="KQJ89685.1"/>
    </source>
</evidence>
<dbReference type="STRING" id="15368.I1IP28"/>
<keyword evidence="5" id="KW-0862">Zinc</keyword>
<reference evidence="13" key="2">
    <citation type="submission" date="2017-06" db="EMBL/GenBank/DDBJ databases">
        <title>WGS assembly of Brachypodium distachyon.</title>
        <authorList>
            <consortium name="The International Brachypodium Initiative"/>
            <person name="Lucas S."/>
            <person name="Harmon-Smith M."/>
            <person name="Lail K."/>
            <person name="Tice H."/>
            <person name="Grimwood J."/>
            <person name="Bruce D."/>
            <person name="Barry K."/>
            <person name="Shu S."/>
            <person name="Lindquist E."/>
            <person name="Wang M."/>
            <person name="Pitluck S."/>
            <person name="Vogel J.P."/>
            <person name="Garvin D.F."/>
            <person name="Mockler T.C."/>
            <person name="Schmutz J."/>
            <person name="Rokhsar D."/>
            <person name="Bevan M.W."/>
        </authorList>
    </citation>
    <scope>NUCLEOTIDE SEQUENCE</scope>
    <source>
        <strain evidence="13">Bd21</strain>
    </source>
</reference>
<dbReference type="GO" id="GO:0005634">
    <property type="term" value="C:nucleus"/>
    <property type="evidence" value="ECO:0000318"/>
    <property type="project" value="GO_Central"/>
</dbReference>
<dbReference type="OMA" id="CSEYFTI"/>
<reference evidence="14" key="3">
    <citation type="submission" date="2018-08" db="UniProtKB">
        <authorList>
            <consortium name="EnsemblPlants"/>
        </authorList>
    </citation>
    <scope>IDENTIFICATION</scope>
    <source>
        <strain evidence="14">cv. Bd21</strain>
    </source>
</reference>
<dbReference type="GeneID" id="100846229"/>
<dbReference type="InterPro" id="IPR059161">
    <property type="entry name" value="Znf-C2H2_STOP1/2_3rd"/>
</dbReference>
<dbReference type="PANTHER" id="PTHR45878:SF28">
    <property type="entry name" value="C2H2-TYPE DOMAIN-CONTAINING PROTEIN"/>
    <property type="match status" value="1"/>
</dbReference>
<dbReference type="KEGG" id="bdi:100846229"/>
<dbReference type="AlphaFoldDB" id="I1IP28"/>
<dbReference type="HOGENOM" id="CLU_052255_0_1_1"/>
<dbReference type="Pfam" id="PF23115">
    <property type="entry name" value="zf-C2H2_STOP2_3rd"/>
    <property type="match status" value="1"/>
</dbReference>
<dbReference type="InterPro" id="IPR055187">
    <property type="entry name" value="C2CH-3rd_BIRD-IDD"/>
</dbReference>
<dbReference type="PANTHER" id="PTHR45878">
    <property type="entry name" value="ZINC FINGER PROTEIN WIP2"/>
    <property type="match status" value="1"/>
</dbReference>
<evidence type="ECO:0000256" key="11">
    <source>
        <dbReference type="SAM" id="MobiDB-lite"/>
    </source>
</evidence>
<dbReference type="SUPFAM" id="SSF57667">
    <property type="entry name" value="beta-beta-alpha zinc fingers"/>
    <property type="match status" value="1"/>
</dbReference>
<dbReference type="InterPro" id="IPR013087">
    <property type="entry name" value="Znf_C2H2_type"/>
</dbReference>
<keyword evidence="8" id="KW-0539">Nucleus</keyword>
<dbReference type="Pfam" id="PF22995">
    <property type="entry name" value="C2CH-3rd_BIRD-IDD"/>
    <property type="match status" value="1"/>
</dbReference>
<dbReference type="RefSeq" id="XP_003576382.1">
    <property type="nucleotide sequence ID" value="XM_003576334.4"/>
</dbReference>
<gene>
    <name evidence="14" type="primary">LOC100846229</name>
    <name evidence="13" type="ORF">BRADI_4g27170v3</name>
</gene>
<feature type="domain" description="C2H2-type" evidence="12">
    <location>
        <begin position="267"/>
        <end position="304"/>
    </location>
</feature>
<keyword evidence="6" id="KW-0805">Transcription regulation</keyword>
<evidence type="ECO:0000259" key="12">
    <source>
        <dbReference type="PROSITE" id="PS50157"/>
    </source>
</evidence>
<keyword evidence="4 10" id="KW-0863">Zinc-finger</keyword>
<evidence type="ECO:0000256" key="7">
    <source>
        <dbReference type="ARBA" id="ARBA00023163"/>
    </source>
</evidence>
<feature type="domain" description="C2H2-type" evidence="12">
    <location>
        <begin position="163"/>
        <end position="185"/>
    </location>
</feature>
<dbReference type="Gramene" id="KQJ89685">
    <property type="protein sequence ID" value="KQJ89685"/>
    <property type="gene ID" value="BRADI_4g27170v3"/>
</dbReference>
<dbReference type="PROSITE" id="PS00028">
    <property type="entry name" value="ZINC_FINGER_C2H2_1"/>
    <property type="match status" value="1"/>
</dbReference>